<evidence type="ECO:0000313" key="8">
    <source>
        <dbReference type="Proteomes" id="UP000003635"/>
    </source>
</evidence>
<dbReference type="InterPro" id="IPR009915">
    <property type="entry name" value="NnrU_dom"/>
</dbReference>
<dbReference type="EMBL" id="AAOT01000004">
    <property type="protein sequence ID" value="EAR52421.1"/>
    <property type="molecule type" value="Genomic_DNA"/>
</dbReference>
<organism evidence="7 8">
    <name type="scientific">Oceanicola granulosus (strain ATCC BAA-861 / DSM 15982 / KCTC 12143 / HTCC2516)</name>
    <dbReference type="NCBI Taxonomy" id="314256"/>
    <lineage>
        <taxon>Bacteria</taxon>
        <taxon>Pseudomonadati</taxon>
        <taxon>Pseudomonadota</taxon>
        <taxon>Alphaproteobacteria</taxon>
        <taxon>Rhodobacterales</taxon>
        <taxon>Roseobacteraceae</taxon>
        <taxon>Oceanicola</taxon>
    </lineage>
</organism>
<evidence type="ECO:0000259" key="6">
    <source>
        <dbReference type="Pfam" id="PF07298"/>
    </source>
</evidence>
<reference evidence="7 8" key="1">
    <citation type="journal article" date="2010" name="J. Bacteriol.">
        <title>Genome sequences of Oceanicola granulosus HTCC2516(T) and Oceanicola batsensis HTCC2597(TDelta).</title>
        <authorList>
            <person name="Thrash J.C."/>
            <person name="Cho J.C."/>
            <person name="Vergin K.L."/>
            <person name="Giovannoni S.J."/>
        </authorList>
    </citation>
    <scope>NUCLEOTIDE SEQUENCE [LARGE SCALE GENOMIC DNA]</scope>
    <source>
        <strain evidence="8">ATCC BAA-861 / DSM 15982 / KCTC 12143 / HTCC2516</strain>
    </source>
</reference>
<evidence type="ECO:0000256" key="5">
    <source>
        <dbReference type="SAM" id="Phobius"/>
    </source>
</evidence>
<dbReference type="eggNOG" id="COG4094">
    <property type="taxonomic scope" value="Bacteria"/>
</dbReference>
<name>Q2CI37_OCEGH</name>
<comment type="subcellular location">
    <subcellularLocation>
        <location evidence="1">Membrane</location>
        <topology evidence="1">Multi-pass membrane protein</topology>
    </subcellularLocation>
</comment>
<dbReference type="AlphaFoldDB" id="Q2CI37"/>
<dbReference type="HOGENOM" id="CLU_104582_1_0_5"/>
<dbReference type="RefSeq" id="WP_007255142.1">
    <property type="nucleotide sequence ID" value="NZ_CH724107.1"/>
</dbReference>
<keyword evidence="8" id="KW-1185">Reference proteome</keyword>
<accession>Q2CI37</accession>
<dbReference type="OrthoDB" id="5293641at2"/>
<sequence length="182" mass="19921">MIWLVLGVALWWAAHFFKRLAPRARARMGERGKGAVALALVVSIVLMVIGYRMADGTVYWSRTPALTGINNLLVLLAFYLFAASGAKTWITRHLRHPQLTAFGLWAGAHLLVNGDTESLVLFGGLLAWAVAEIVTLNRIEGPWTRPAHPLPVRKEITSAVAALVLFVVVALIHGWIGPRPFG</sequence>
<feature type="domain" description="NnrU" evidence="6">
    <location>
        <begin position="4"/>
        <end position="177"/>
    </location>
</feature>
<evidence type="ECO:0000256" key="1">
    <source>
        <dbReference type="ARBA" id="ARBA00004141"/>
    </source>
</evidence>
<keyword evidence="3 5" id="KW-1133">Transmembrane helix</keyword>
<feature type="transmembrane region" description="Helical" evidence="5">
    <location>
        <begin position="156"/>
        <end position="176"/>
    </location>
</feature>
<keyword evidence="4 5" id="KW-0472">Membrane</keyword>
<dbReference type="Pfam" id="PF07298">
    <property type="entry name" value="NnrU"/>
    <property type="match status" value="1"/>
</dbReference>
<gene>
    <name evidence="7" type="ORF">OG2516_08087</name>
</gene>
<feature type="transmembrane region" description="Helical" evidence="5">
    <location>
        <begin position="66"/>
        <end position="86"/>
    </location>
</feature>
<keyword evidence="2 5" id="KW-0812">Transmembrane</keyword>
<evidence type="ECO:0000256" key="3">
    <source>
        <dbReference type="ARBA" id="ARBA00022989"/>
    </source>
</evidence>
<comment type="caution">
    <text evidence="7">The sequence shown here is derived from an EMBL/GenBank/DDBJ whole genome shotgun (WGS) entry which is preliminary data.</text>
</comment>
<feature type="transmembrane region" description="Helical" evidence="5">
    <location>
        <begin position="36"/>
        <end position="54"/>
    </location>
</feature>
<dbReference type="STRING" id="314256.OG2516_08087"/>
<dbReference type="Proteomes" id="UP000003635">
    <property type="component" value="Unassembled WGS sequence"/>
</dbReference>
<evidence type="ECO:0000256" key="2">
    <source>
        <dbReference type="ARBA" id="ARBA00022692"/>
    </source>
</evidence>
<evidence type="ECO:0000313" key="7">
    <source>
        <dbReference type="EMBL" id="EAR52421.1"/>
    </source>
</evidence>
<dbReference type="GO" id="GO:0016020">
    <property type="term" value="C:membrane"/>
    <property type="evidence" value="ECO:0007669"/>
    <property type="project" value="UniProtKB-SubCell"/>
</dbReference>
<evidence type="ECO:0000256" key="4">
    <source>
        <dbReference type="ARBA" id="ARBA00023136"/>
    </source>
</evidence>
<proteinExistence type="predicted"/>
<protein>
    <submittedName>
        <fullName evidence="7">NnrU family protein</fullName>
    </submittedName>
</protein>